<proteinExistence type="predicted"/>
<dbReference type="PROSITE" id="PS51257">
    <property type="entry name" value="PROKAR_LIPOPROTEIN"/>
    <property type="match status" value="1"/>
</dbReference>
<reference evidence="2 3" key="1">
    <citation type="submission" date="2023-07" db="EMBL/GenBank/DDBJ databases">
        <title>Functional and genomic diversity of the sorghum phyllosphere microbiome.</title>
        <authorList>
            <person name="Shade A."/>
        </authorList>
    </citation>
    <scope>NUCLEOTIDE SEQUENCE [LARGE SCALE GENOMIC DNA]</scope>
    <source>
        <strain evidence="2 3">SORGH_AS_0892</strain>
    </source>
</reference>
<feature type="domain" description="BT-3987-like N-terminal" evidence="1">
    <location>
        <begin position="70"/>
        <end position="174"/>
    </location>
</feature>
<dbReference type="EMBL" id="JAUTBA010000001">
    <property type="protein sequence ID" value="MDQ1151787.1"/>
    <property type="molecule type" value="Genomic_DNA"/>
</dbReference>
<dbReference type="SUPFAM" id="SSF49785">
    <property type="entry name" value="Galactose-binding domain-like"/>
    <property type="match status" value="1"/>
</dbReference>
<protein>
    <recommendedName>
        <fullName evidence="1">BT-3987-like N-terminal domain-containing protein</fullName>
    </recommendedName>
</protein>
<dbReference type="Gene3D" id="2.60.40.10">
    <property type="entry name" value="Immunoglobulins"/>
    <property type="match status" value="1"/>
</dbReference>
<evidence type="ECO:0000313" key="3">
    <source>
        <dbReference type="Proteomes" id="UP001244640"/>
    </source>
</evidence>
<dbReference type="InterPro" id="IPR013728">
    <property type="entry name" value="BT_3987-like_N"/>
</dbReference>
<dbReference type="Gene3D" id="2.60.40.1740">
    <property type="entry name" value="hypothetical protein (bacova_03559)"/>
    <property type="match status" value="1"/>
</dbReference>
<comment type="caution">
    <text evidence="2">The sequence shown here is derived from an EMBL/GenBank/DDBJ whole genome shotgun (WGS) entry which is preliminary data.</text>
</comment>
<dbReference type="InterPro" id="IPR008979">
    <property type="entry name" value="Galactose-bd-like_sf"/>
</dbReference>
<keyword evidence="3" id="KW-1185">Reference proteome</keyword>
<evidence type="ECO:0000259" key="1">
    <source>
        <dbReference type="Pfam" id="PF08522"/>
    </source>
</evidence>
<gene>
    <name evidence="2" type="ORF">QE382_003771</name>
</gene>
<evidence type="ECO:0000313" key="2">
    <source>
        <dbReference type="EMBL" id="MDQ1151787.1"/>
    </source>
</evidence>
<dbReference type="RefSeq" id="WP_307187222.1">
    <property type="nucleotide sequence ID" value="NZ_JAUTBA010000001.1"/>
</dbReference>
<dbReference type="Pfam" id="PF08522">
    <property type="entry name" value="BT_3987-like_N"/>
    <property type="match status" value="1"/>
</dbReference>
<dbReference type="InterPro" id="IPR013783">
    <property type="entry name" value="Ig-like_fold"/>
</dbReference>
<sequence length="440" mass="47435">MNLLNYKNNMYRIFSVWAMALTLAACQKDDSAKEYGDSLIYMPQSVNFSMGSNAIYPVPGSSNGISPTGMNYTVDEQSNKTKILLGASVSGTAKGAFSVDVKANTDTVEQLLKQGTLGADYKALPTKNYRLPNRLDVPENGSATFYLEVDNSVITDPDNFGKHLVVAVQIANPSRYTLDQKRATTVVDINIAGLFPSANTTSEINVTPGATITIAGQNLDKVTALKFSNSETAIPILAQSANSLQVKVPEMGGIPRSTIDLVTPFGTTKSAFELVNLNLALQVFTDTYGANIGANKDGDDYGSSQSISTSVFKRGTSSLAIKYAANNYSPGGLVNTVGFEDKGYNYITFWAKGTTSGAGNEGIQMALMGDGMPDGYGNDFAGVGIIVTKEWTYYKIPIGKGAAKPMWSKGTTFRKFGWRLNNWNVPQDETIYFDDILFVK</sequence>
<accession>A0ABU0UAA7</accession>
<organism evidence="2 3">
    <name type="scientific">Sphingobacterium zeae</name>
    <dbReference type="NCBI Taxonomy" id="1776859"/>
    <lineage>
        <taxon>Bacteria</taxon>
        <taxon>Pseudomonadati</taxon>
        <taxon>Bacteroidota</taxon>
        <taxon>Sphingobacteriia</taxon>
        <taxon>Sphingobacteriales</taxon>
        <taxon>Sphingobacteriaceae</taxon>
        <taxon>Sphingobacterium</taxon>
    </lineage>
</organism>
<dbReference type="Proteomes" id="UP001244640">
    <property type="component" value="Unassembled WGS sequence"/>
</dbReference>
<dbReference type="Gene3D" id="2.60.120.430">
    <property type="entry name" value="Galactose-binding lectin"/>
    <property type="match status" value="1"/>
</dbReference>
<name>A0ABU0UAA7_9SPHI</name>